<proteinExistence type="predicted"/>
<evidence type="ECO:0000313" key="1">
    <source>
        <dbReference type="EMBL" id="KAG8189792.1"/>
    </source>
</evidence>
<protein>
    <submittedName>
        <fullName evidence="1">Uncharacterized protein</fullName>
    </submittedName>
</protein>
<organism evidence="1 2">
    <name type="scientific">Oedothorax gibbosus</name>
    <dbReference type="NCBI Taxonomy" id="931172"/>
    <lineage>
        <taxon>Eukaryota</taxon>
        <taxon>Metazoa</taxon>
        <taxon>Ecdysozoa</taxon>
        <taxon>Arthropoda</taxon>
        <taxon>Chelicerata</taxon>
        <taxon>Arachnida</taxon>
        <taxon>Araneae</taxon>
        <taxon>Araneomorphae</taxon>
        <taxon>Entelegynae</taxon>
        <taxon>Araneoidea</taxon>
        <taxon>Linyphiidae</taxon>
        <taxon>Erigoninae</taxon>
        <taxon>Oedothorax</taxon>
    </lineage>
</organism>
<evidence type="ECO:0000313" key="2">
    <source>
        <dbReference type="Proteomes" id="UP000827092"/>
    </source>
</evidence>
<comment type="caution">
    <text evidence="1">The sequence shown here is derived from an EMBL/GenBank/DDBJ whole genome shotgun (WGS) entry which is preliminary data.</text>
</comment>
<dbReference type="Proteomes" id="UP000827092">
    <property type="component" value="Unassembled WGS sequence"/>
</dbReference>
<reference evidence="1 2" key="1">
    <citation type="journal article" date="2022" name="Nat. Ecol. Evol.">
        <title>A masculinizing supergene underlies an exaggerated male reproductive morph in a spider.</title>
        <authorList>
            <person name="Hendrickx F."/>
            <person name="De Corte Z."/>
            <person name="Sonet G."/>
            <person name="Van Belleghem S.M."/>
            <person name="Kostlbacher S."/>
            <person name="Vangestel C."/>
        </authorList>
    </citation>
    <scope>NUCLEOTIDE SEQUENCE [LARGE SCALE GENOMIC DNA]</scope>
    <source>
        <strain evidence="1">W744_W776</strain>
    </source>
</reference>
<gene>
    <name evidence="1" type="ORF">JTE90_008105</name>
</gene>
<accession>A0AAV6UZA9</accession>
<name>A0AAV6UZA9_9ARAC</name>
<dbReference type="AlphaFoldDB" id="A0AAV6UZA9"/>
<keyword evidence="2" id="KW-1185">Reference proteome</keyword>
<sequence length="90" mass="9878">MERIAFVGEWAVSGDEKIYLSLSLSDPSSRHWNWCVIKDVREIVLNGLSDRGNGYLFLIVGIGSSDVCLVGMNGGSRIVFVGVWAVSEDE</sequence>
<dbReference type="EMBL" id="JAFNEN010000203">
    <property type="protein sequence ID" value="KAG8189792.1"/>
    <property type="molecule type" value="Genomic_DNA"/>
</dbReference>